<dbReference type="OrthoDB" id="4704294at2"/>
<dbReference type="RefSeq" id="WP_121006067.1">
    <property type="nucleotide sequence ID" value="NZ_RBXO01000001.1"/>
</dbReference>
<dbReference type="InterPro" id="IPR029032">
    <property type="entry name" value="AhpD-like"/>
</dbReference>
<reference evidence="2 3" key="1">
    <citation type="submission" date="2018-10" db="EMBL/GenBank/DDBJ databases">
        <title>Sequencing the genomes of 1000 actinobacteria strains.</title>
        <authorList>
            <person name="Klenk H.-P."/>
        </authorList>
    </citation>
    <scope>NUCLEOTIDE SEQUENCE [LARGE SCALE GENOMIC DNA]</scope>
    <source>
        <strain evidence="2 3">DSM 43800</strain>
    </source>
</reference>
<evidence type="ECO:0000259" key="1">
    <source>
        <dbReference type="Pfam" id="PF02627"/>
    </source>
</evidence>
<protein>
    <submittedName>
        <fullName evidence="2">4-carboxymuconolactone decarboxylase</fullName>
    </submittedName>
</protein>
<dbReference type="SUPFAM" id="SSF69118">
    <property type="entry name" value="AhpD-like"/>
    <property type="match status" value="1"/>
</dbReference>
<sequence>MARVTYPHLAPSFAMPTPIYGDPHDGTLLNVFRILGHNPALLTAVADIGRAQALDSTLTDADRELVVLAAARHFGAEYVWAQHRAGGLSAGLSPGQLAALSAGAPDGHFDDRQRAVLAFVAEVAAGPRVDDAVFARLREHFRDSQVVEVVALVGVYFMVGRLTTVLDIEIDAPADPTPTFES</sequence>
<name>A0A495VYE9_9PSEU</name>
<organism evidence="2 3">
    <name type="scientific">Saccharothrix australiensis</name>
    <dbReference type="NCBI Taxonomy" id="2072"/>
    <lineage>
        <taxon>Bacteria</taxon>
        <taxon>Bacillati</taxon>
        <taxon>Actinomycetota</taxon>
        <taxon>Actinomycetes</taxon>
        <taxon>Pseudonocardiales</taxon>
        <taxon>Pseudonocardiaceae</taxon>
        <taxon>Saccharothrix</taxon>
    </lineage>
</organism>
<accession>A0A495VYE9</accession>
<dbReference type="PANTHER" id="PTHR34846:SF11">
    <property type="entry name" value="4-CARBOXYMUCONOLACTONE DECARBOXYLASE FAMILY PROTEIN (AFU_ORTHOLOGUE AFUA_6G11590)"/>
    <property type="match status" value="1"/>
</dbReference>
<dbReference type="EMBL" id="RBXO01000001">
    <property type="protein sequence ID" value="RKT54432.1"/>
    <property type="molecule type" value="Genomic_DNA"/>
</dbReference>
<feature type="domain" description="Carboxymuconolactone decarboxylase-like" evidence="1">
    <location>
        <begin position="39"/>
        <end position="121"/>
    </location>
</feature>
<dbReference type="Pfam" id="PF02627">
    <property type="entry name" value="CMD"/>
    <property type="match status" value="1"/>
</dbReference>
<dbReference type="AlphaFoldDB" id="A0A495VYE9"/>
<dbReference type="Gene3D" id="1.20.1290.10">
    <property type="entry name" value="AhpD-like"/>
    <property type="match status" value="1"/>
</dbReference>
<dbReference type="GO" id="GO:0051920">
    <property type="term" value="F:peroxiredoxin activity"/>
    <property type="evidence" value="ECO:0007669"/>
    <property type="project" value="InterPro"/>
</dbReference>
<gene>
    <name evidence="2" type="ORF">C8E97_3054</name>
</gene>
<keyword evidence="3" id="KW-1185">Reference proteome</keyword>
<dbReference type="InterPro" id="IPR003779">
    <property type="entry name" value="CMD-like"/>
</dbReference>
<dbReference type="Proteomes" id="UP000282084">
    <property type="component" value="Unassembled WGS sequence"/>
</dbReference>
<comment type="caution">
    <text evidence="2">The sequence shown here is derived from an EMBL/GenBank/DDBJ whole genome shotgun (WGS) entry which is preliminary data.</text>
</comment>
<evidence type="ECO:0000313" key="3">
    <source>
        <dbReference type="Proteomes" id="UP000282084"/>
    </source>
</evidence>
<dbReference type="PANTHER" id="PTHR34846">
    <property type="entry name" value="4-CARBOXYMUCONOLACTONE DECARBOXYLASE FAMILY PROTEIN (AFU_ORTHOLOGUE AFUA_6G11590)"/>
    <property type="match status" value="1"/>
</dbReference>
<proteinExistence type="predicted"/>
<evidence type="ECO:0000313" key="2">
    <source>
        <dbReference type="EMBL" id="RKT54432.1"/>
    </source>
</evidence>